<accession>A0ABR8Z5C4</accession>
<dbReference type="EMBL" id="JACSPO010000006">
    <property type="protein sequence ID" value="MBD8062999.1"/>
    <property type="molecule type" value="Genomic_DNA"/>
</dbReference>
<protein>
    <submittedName>
        <fullName evidence="2">DUF4180 domain-containing protein</fullName>
    </submittedName>
</protein>
<sequence>MSVQTVGSTVVLHLPAQGRPIASEQDALDLIGDTWGTGAEMLAVPVERLPPEFFDLRTGLAGAVAQKLVNYHLRLAVLGDISEHLGASGALRDFVRESNQGRHVWFLADAAELTARLGG</sequence>
<reference evidence="2 3" key="1">
    <citation type="submission" date="2020-08" db="EMBL/GenBank/DDBJ databases">
        <title>A Genomic Blueprint of the Chicken Gut Microbiome.</title>
        <authorList>
            <person name="Gilroy R."/>
            <person name="Ravi A."/>
            <person name="Getino M."/>
            <person name="Pursley I."/>
            <person name="Horton D.L."/>
            <person name="Alikhan N.-F."/>
            <person name="Baker D."/>
            <person name="Gharbi K."/>
            <person name="Hall N."/>
            <person name="Watson M."/>
            <person name="Adriaenssens E.M."/>
            <person name="Foster-Nyarko E."/>
            <person name="Jarju S."/>
            <person name="Secka A."/>
            <person name="Antonio M."/>
            <person name="Oren A."/>
            <person name="Chaudhuri R."/>
            <person name="La Ragione R.M."/>
            <person name="Hildebrand F."/>
            <person name="Pallen M.J."/>
        </authorList>
    </citation>
    <scope>NUCLEOTIDE SEQUENCE [LARGE SCALE GENOMIC DNA]</scope>
    <source>
        <strain evidence="2 3">Sa1BUA1</strain>
    </source>
</reference>
<comment type="caution">
    <text evidence="2">The sequence shown here is derived from an EMBL/GenBank/DDBJ whole genome shotgun (WGS) entry which is preliminary data.</text>
</comment>
<dbReference type="RefSeq" id="WP_251840094.1">
    <property type="nucleotide sequence ID" value="NZ_JACSPO010000006.1"/>
</dbReference>
<organism evidence="2 3">
    <name type="scientific">Oceanitalea stevensii</name>
    <dbReference type="NCBI Taxonomy" id="2763072"/>
    <lineage>
        <taxon>Bacteria</taxon>
        <taxon>Bacillati</taxon>
        <taxon>Actinomycetota</taxon>
        <taxon>Actinomycetes</taxon>
        <taxon>Micrococcales</taxon>
        <taxon>Bogoriellaceae</taxon>
        <taxon>Georgenia</taxon>
    </lineage>
</organism>
<dbReference type="InterPro" id="IPR025438">
    <property type="entry name" value="DUF4180"/>
</dbReference>
<evidence type="ECO:0000259" key="1">
    <source>
        <dbReference type="Pfam" id="PF13788"/>
    </source>
</evidence>
<evidence type="ECO:0000313" key="2">
    <source>
        <dbReference type="EMBL" id="MBD8062999.1"/>
    </source>
</evidence>
<dbReference type="Proteomes" id="UP000661894">
    <property type="component" value="Unassembled WGS sequence"/>
</dbReference>
<dbReference type="Pfam" id="PF13788">
    <property type="entry name" value="DUF4180"/>
    <property type="match status" value="1"/>
</dbReference>
<proteinExistence type="predicted"/>
<keyword evidence="3" id="KW-1185">Reference proteome</keyword>
<name>A0ABR8Z5C4_9MICO</name>
<evidence type="ECO:0000313" key="3">
    <source>
        <dbReference type="Proteomes" id="UP000661894"/>
    </source>
</evidence>
<feature type="domain" description="DUF4180" evidence="1">
    <location>
        <begin position="9"/>
        <end position="117"/>
    </location>
</feature>
<gene>
    <name evidence="2" type="ORF">H9624_11780</name>
</gene>